<dbReference type="EMBL" id="FOSN01000017">
    <property type="protein sequence ID" value="SFK73581.1"/>
    <property type="molecule type" value="Genomic_DNA"/>
</dbReference>
<evidence type="ECO:0000256" key="1">
    <source>
        <dbReference type="SAM" id="MobiDB-lite"/>
    </source>
</evidence>
<accession>A0A1I4C0A7</accession>
<feature type="region of interest" description="Disordered" evidence="1">
    <location>
        <begin position="71"/>
        <end position="104"/>
    </location>
</feature>
<keyword evidence="3" id="KW-1185">Reference proteome</keyword>
<organism evidence="2 3">
    <name type="scientific">Methylocapsa palsarum</name>
    <dbReference type="NCBI Taxonomy" id="1612308"/>
    <lineage>
        <taxon>Bacteria</taxon>
        <taxon>Pseudomonadati</taxon>
        <taxon>Pseudomonadota</taxon>
        <taxon>Alphaproteobacteria</taxon>
        <taxon>Hyphomicrobiales</taxon>
        <taxon>Beijerinckiaceae</taxon>
        <taxon>Methylocapsa</taxon>
    </lineage>
</organism>
<name>A0A1I4C0A7_9HYPH</name>
<evidence type="ECO:0000313" key="2">
    <source>
        <dbReference type="EMBL" id="SFK73581.1"/>
    </source>
</evidence>
<protein>
    <submittedName>
        <fullName evidence="2">Uncharacterized protein</fullName>
    </submittedName>
</protein>
<dbReference type="Proteomes" id="UP000198755">
    <property type="component" value="Unassembled WGS sequence"/>
</dbReference>
<reference evidence="2 3" key="1">
    <citation type="submission" date="2016-10" db="EMBL/GenBank/DDBJ databases">
        <authorList>
            <person name="de Groot N.N."/>
        </authorList>
    </citation>
    <scope>NUCLEOTIDE SEQUENCE [LARGE SCALE GENOMIC DNA]</scope>
    <source>
        <strain evidence="2 3">NE2</strain>
    </source>
</reference>
<evidence type="ECO:0000313" key="3">
    <source>
        <dbReference type="Proteomes" id="UP000198755"/>
    </source>
</evidence>
<dbReference type="AlphaFoldDB" id="A0A1I4C0A7"/>
<proteinExistence type="predicted"/>
<dbReference type="RefSeq" id="WP_091685451.1">
    <property type="nucleotide sequence ID" value="NZ_FOSN01000017.1"/>
</dbReference>
<sequence length="104" mass="10900">MFRSSTFRAVAQAIALWSAAAVPVYAQRVVIVNGQWMSHAQIDDLERTHCGSIPDGTYLLDFATGAWSGAGEAPERSNIADNCRQSHAGPAGAEPPGRGTSGGE</sequence>
<gene>
    <name evidence="2" type="ORF">SAMN05444581_11731</name>
</gene>
<feature type="compositionally biased region" description="Low complexity" evidence="1">
    <location>
        <begin position="88"/>
        <end position="97"/>
    </location>
</feature>